<evidence type="ECO:0000256" key="2">
    <source>
        <dbReference type="ARBA" id="ARBA00022448"/>
    </source>
</evidence>
<dbReference type="PANTHER" id="PTHR23513">
    <property type="entry name" value="INTEGRAL MEMBRANE EFFLUX PROTEIN-RELATED"/>
    <property type="match status" value="1"/>
</dbReference>
<dbReference type="STRING" id="1190417.SAMN05660690_3203"/>
<evidence type="ECO:0000313" key="8">
    <source>
        <dbReference type="EMBL" id="SDC98721.1"/>
    </source>
</evidence>
<evidence type="ECO:0000256" key="5">
    <source>
        <dbReference type="ARBA" id="ARBA00022989"/>
    </source>
</evidence>
<dbReference type="InterPro" id="IPR036259">
    <property type="entry name" value="MFS_trans_sf"/>
</dbReference>
<feature type="transmembrane region" description="Helical" evidence="7">
    <location>
        <begin position="363"/>
        <end position="383"/>
    </location>
</feature>
<dbReference type="OrthoDB" id="69054at2"/>
<dbReference type="Proteomes" id="UP000199416">
    <property type="component" value="Unassembled WGS sequence"/>
</dbReference>
<feature type="transmembrane region" description="Helical" evidence="7">
    <location>
        <begin position="276"/>
        <end position="295"/>
    </location>
</feature>
<keyword evidence="4 7" id="KW-0812">Transmembrane</keyword>
<dbReference type="Gene3D" id="1.20.1250.20">
    <property type="entry name" value="MFS general substrate transporter like domains"/>
    <property type="match status" value="2"/>
</dbReference>
<evidence type="ECO:0000256" key="1">
    <source>
        <dbReference type="ARBA" id="ARBA00004651"/>
    </source>
</evidence>
<keyword evidence="3" id="KW-1003">Cell membrane</keyword>
<keyword evidence="2" id="KW-0813">Transport</keyword>
<evidence type="ECO:0000313" key="9">
    <source>
        <dbReference type="Proteomes" id="UP000199416"/>
    </source>
</evidence>
<comment type="subcellular location">
    <subcellularLocation>
        <location evidence="1">Cell membrane</location>
        <topology evidence="1">Multi-pass membrane protein</topology>
    </subcellularLocation>
</comment>
<evidence type="ECO:0000256" key="3">
    <source>
        <dbReference type="ARBA" id="ARBA00022475"/>
    </source>
</evidence>
<proteinExistence type="predicted"/>
<dbReference type="GO" id="GO:0005886">
    <property type="term" value="C:plasma membrane"/>
    <property type="evidence" value="ECO:0007669"/>
    <property type="project" value="UniProtKB-SubCell"/>
</dbReference>
<accession>A0A1G6R2I0</accession>
<feature type="transmembrane region" description="Helical" evidence="7">
    <location>
        <begin position="329"/>
        <end position="351"/>
    </location>
</feature>
<dbReference type="EMBL" id="FMZF01000004">
    <property type="protein sequence ID" value="SDC98721.1"/>
    <property type="molecule type" value="Genomic_DNA"/>
</dbReference>
<feature type="transmembrane region" description="Helical" evidence="7">
    <location>
        <begin position="118"/>
        <end position="141"/>
    </location>
</feature>
<feature type="transmembrane region" description="Helical" evidence="7">
    <location>
        <begin position="186"/>
        <end position="206"/>
    </location>
</feature>
<dbReference type="SUPFAM" id="SSF103473">
    <property type="entry name" value="MFS general substrate transporter"/>
    <property type="match status" value="1"/>
</dbReference>
<reference evidence="9" key="1">
    <citation type="submission" date="2016-10" db="EMBL/GenBank/DDBJ databases">
        <authorList>
            <person name="Varghese N."/>
            <person name="Submissions S."/>
        </authorList>
    </citation>
    <scope>NUCLEOTIDE SEQUENCE [LARGE SCALE GENOMIC DNA]</scope>
    <source>
        <strain evidence="9">DSM 45421</strain>
    </source>
</reference>
<dbReference type="Pfam" id="PF05977">
    <property type="entry name" value="MFS_3"/>
    <property type="match status" value="1"/>
</dbReference>
<feature type="transmembrane region" description="Helical" evidence="7">
    <location>
        <begin position="62"/>
        <end position="82"/>
    </location>
</feature>
<feature type="transmembrane region" description="Helical" evidence="7">
    <location>
        <begin position="237"/>
        <end position="256"/>
    </location>
</feature>
<keyword evidence="6 7" id="KW-0472">Membrane</keyword>
<keyword evidence="9" id="KW-1185">Reference proteome</keyword>
<organism evidence="8 9">
    <name type="scientific">Geodermatophilus telluris</name>
    <dbReference type="NCBI Taxonomy" id="1190417"/>
    <lineage>
        <taxon>Bacteria</taxon>
        <taxon>Bacillati</taxon>
        <taxon>Actinomycetota</taxon>
        <taxon>Actinomycetes</taxon>
        <taxon>Geodermatophilales</taxon>
        <taxon>Geodermatophilaceae</taxon>
        <taxon>Geodermatophilus</taxon>
    </lineage>
</organism>
<feature type="transmembrane region" description="Helical" evidence="7">
    <location>
        <begin position="389"/>
        <end position="411"/>
    </location>
</feature>
<feature type="transmembrane region" description="Helical" evidence="7">
    <location>
        <begin position="302"/>
        <end position="323"/>
    </location>
</feature>
<name>A0A1G6R2I0_9ACTN</name>
<feature type="transmembrane region" description="Helical" evidence="7">
    <location>
        <begin position="162"/>
        <end position="180"/>
    </location>
</feature>
<keyword evidence="5 7" id="KW-1133">Transmembrane helix</keyword>
<evidence type="ECO:0000256" key="7">
    <source>
        <dbReference type="SAM" id="Phobius"/>
    </source>
</evidence>
<protein>
    <submittedName>
        <fullName evidence="8">Predicted arabinose efflux permease, MFS family</fullName>
    </submittedName>
</protein>
<dbReference type="AlphaFoldDB" id="A0A1G6R2I0"/>
<dbReference type="PANTHER" id="PTHR23513:SF11">
    <property type="entry name" value="STAPHYLOFERRIN A TRANSPORTER"/>
    <property type="match status" value="1"/>
</dbReference>
<gene>
    <name evidence="8" type="ORF">SAMN05660690_3203</name>
</gene>
<dbReference type="InterPro" id="IPR010290">
    <property type="entry name" value="TM_effector"/>
</dbReference>
<evidence type="ECO:0000256" key="6">
    <source>
        <dbReference type="ARBA" id="ARBA00023136"/>
    </source>
</evidence>
<sequence length="436" mass="43365">MAGTGRKGERVPLPRALAPLRSPAYRRLAASLALSLVANGAWAVTVVWQVVALGGGPAELSLVSGLSAAGTLAAALPGGVLADRVPQRHLLLAVTLLSAVPVAAVGGLSLAGVLPLPVLAVVGLLGGVALGLHYPAYSALVPALLPPEQVLAANGLEGALRPALYQVAGPAAAGLLVAALSPGAAFLATAAASLGATLCVLGLPLLPVHRGVAAGHPAGALLADCREGLAFLRRTRWLLATLLFASLVLLLTTGPLQVLAPFALRDRAGGGPVQHALVLAAFGVGGALGSLAVASRPLPRRYLTATTALWALGCLPLAVFGTAERVWPMVAAGLVAGAGIHGGLVVWGTLLQRRVPAALLGRVASLDFVVSGALVPVSVALAGPLSERVGLPATFLVAGLAPPALAVLVLLGARLPADERAHPLDPRAATPETAGH</sequence>
<evidence type="ECO:0000256" key="4">
    <source>
        <dbReference type="ARBA" id="ARBA00022692"/>
    </source>
</evidence>
<feature type="transmembrane region" description="Helical" evidence="7">
    <location>
        <begin position="89"/>
        <end position="112"/>
    </location>
</feature>
<dbReference type="CDD" id="cd06173">
    <property type="entry name" value="MFS_MefA_like"/>
    <property type="match status" value="1"/>
</dbReference>